<dbReference type="Pfam" id="PF12833">
    <property type="entry name" value="HTH_18"/>
    <property type="match status" value="1"/>
</dbReference>
<dbReference type="AlphaFoldDB" id="W6RTW9"/>
<dbReference type="KEGG" id="rhl:LPU83_pLPU83d_0808"/>
<organism evidence="5 6">
    <name type="scientific">Rhizobium favelukesii</name>
    <dbReference type="NCBI Taxonomy" id="348824"/>
    <lineage>
        <taxon>Bacteria</taxon>
        <taxon>Pseudomonadati</taxon>
        <taxon>Pseudomonadota</taxon>
        <taxon>Alphaproteobacteria</taxon>
        <taxon>Hyphomicrobiales</taxon>
        <taxon>Rhizobiaceae</taxon>
        <taxon>Rhizobium/Agrobacterium group</taxon>
        <taxon>Rhizobium</taxon>
    </lineage>
</organism>
<dbReference type="PANTHER" id="PTHR46796">
    <property type="entry name" value="HTH-TYPE TRANSCRIPTIONAL ACTIVATOR RHAS-RELATED"/>
    <property type="match status" value="1"/>
</dbReference>
<dbReference type="InterPro" id="IPR018060">
    <property type="entry name" value="HTH_AraC"/>
</dbReference>
<dbReference type="GO" id="GO:0043565">
    <property type="term" value="F:sequence-specific DNA binding"/>
    <property type="evidence" value="ECO:0007669"/>
    <property type="project" value="InterPro"/>
</dbReference>
<dbReference type="EMBL" id="HG916855">
    <property type="protein sequence ID" value="CDM62178.1"/>
    <property type="molecule type" value="Genomic_DNA"/>
</dbReference>
<dbReference type="PROSITE" id="PS00041">
    <property type="entry name" value="HTH_ARAC_FAMILY_1"/>
    <property type="match status" value="1"/>
</dbReference>
<dbReference type="GO" id="GO:0003700">
    <property type="term" value="F:DNA-binding transcription factor activity"/>
    <property type="evidence" value="ECO:0007669"/>
    <property type="project" value="InterPro"/>
</dbReference>
<evidence type="ECO:0000259" key="4">
    <source>
        <dbReference type="PROSITE" id="PS01124"/>
    </source>
</evidence>
<keyword evidence="2" id="KW-0238">DNA-binding</keyword>
<name>W6RTW9_9HYPH</name>
<dbReference type="InterPro" id="IPR020449">
    <property type="entry name" value="Tscrpt_reg_AraC-type_HTH"/>
</dbReference>
<keyword evidence="3" id="KW-0804">Transcription</keyword>
<evidence type="ECO:0000313" key="6">
    <source>
        <dbReference type="Proteomes" id="UP000019443"/>
    </source>
</evidence>
<dbReference type="Proteomes" id="UP000019443">
    <property type="component" value="Plasmid pLPU83d"/>
</dbReference>
<evidence type="ECO:0000256" key="2">
    <source>
        <dbReference type="ARBA" id="ARBA00023125"/>
    </source>
</evidence>
<dbReference type="InterPro" id="IPR050204">
    <property type="entry name" value="AraC_XylS_family_regulators"/>
</dbReference>
<gene>
    <name evidence="5" type="ORF">LPU83_pLPU83d_0808</name>
</gene>
<accession>W6RTW9</accession>
<sequence length="300" mass="33106">MLDQLHSQGYRKYPASRLLRSSDDLGWSTLFAELRSHSSCEGPGAEGQDLEIAVIVSGSDAGLVTCKVGGEQRRVRPSDGTIWLNPMAAKADAIHIASEELQVAHLYLPSSAFIRLATDFSVPRTPGQSIRYVSGVHDSLINQIALSILREMSDPTTSGPMLIETASLFLAARLLHEHSESSLRRLERQPRLGLDNVRLRRVLAYIEEHLTEEITVSDLASIACLSVFHFTRAFAASVGTPPHSYVSRRRLERAKKLLAIGQMSLSEIAFDCQYSSQSSFARAFRRATGLTPAKFKQAVR</sequence>
<dbReference type="PROSITE" id="PS01124">
    <property type="entry name" value="HTH_ARAC_FAMILY_2"/>
    <property type="match status" value="1"/>
</dbReference>
<dbReference type="InterPro" id="IPR018062">
    <property type="entry name" value="HTH_AraC-typ_CS"/>
</dbReference>
<keyword evidence="1" id="KW-0805">Transcription regulation</keyword>
<evidence type="ECO:0000256" key="3">
    <source>
        <dbReference type="ARBA" id="ARBA00023163"/>
    </source>
</evidence>
<geneLocation type="plasmid" evidence="5 6">
    <name>pLPU83d</name>
</geneLocation>
<dbReference type="SMART" id="SM00342">
    <property type="entry name" value="HTH_ARAC"/>
    <property type="match status" value="1"/>
</dbReference>
<keyword evidence="5" id="KW-0614">Plasmid</keyword>
<reference evidence="5" key="1">
    <citation type="submission" date="2013-11" db="EMBL/GenBank/DDBJ databases">
        <title>Draft genome sequence of the broad-host-range Rhizobium sp. LPU83 strain, a member of the low-genetic diversity Oregon-like Rhizobium sp. group.</title>
        <authorList>
            <person name="Wibberg D."/>
            <person name="Puehler A."/>
            <person name="Schlueter A."/>
        </authorList>
    </citation>
    <scope>NUCLEOTIDE SEQUENCE [LARGE SCALE GENOMIC DNA]</scope>
    <source>
        <strain evidence="5">LPU83</strain>
        <plasmid evidence="5">pLPU83d</plasmid>
    </source>
</reference>
<dbReference type="SUPFAM" id="SSF46689">
    <property type="entry name" value="Homeodomain-like"/>
    <property type="match status" value="2"/>
</dbReference>
<evidence type="ECO:0000313" key="5">
    <source>
        <dbReference type="EMBL" id="CDM62178.1"/>
    </source>
</evidence>
<evidence type="ECO:0000256" key="1">
    <source>
        <dbReference type="ARBA" id="ARBA00023015"/>
    </source>
</evidence>
<dbReference type="InterPro" id="IPR009057">
    <property type="entry name" value="Homeodomain-like_sf"/>
</dbReference>
<protein>
    <recommendedName>
        <fullName evidence="4">HTH araC/xylS-type domain-containing protein</fullName>
    </recommendedName>
</protein>
<proteinExistence type="predicted"/>
<dbReference type="HOGENOM" id="CLU_000445_88_4_5"/>
<dbReference type="PANTHER" id="PTHR46796:SF6">
    <property type="entry name" value="ARAC SUBFAMILY"/>
    <property type="match status" value="1"/>
</dbReference>
<dbReference type="Gene3D" id="1.10.10.60">
    <property type="entry name" value="Homeodomain-like"/>
    <property type="match status" value="2"/>
</dbReference>
<dbReference type="PATRIC" id="fig|348824.6.peg.6470"/>
<dbReference type="PRINTS" id="PR00032">
    <property type="entry name" value="HTHARAC"/>
</dbReference>
<feature type="domain" description="HTH araC/xylS-type" evidence="4">
    <location>
        <begin position="200"/>
        <end position="298"/>
    </location>
</feature>
<keyword evidence="6" id="KW-1185">Reference proteome</keyword>